<keyword evidence="2" id="KW-1185">Reference proteome</keyword>
<comment type="caution">
    <text evidence="1">The sequence shown here is derived from an EMBL/GenBank/DDBJ whole genome shotgun (WGS) entry which is preliminary data.</text>
</comment>
<organism evidence="1 2">
    <name type="scientific">Acanthoscelides obtectus</name>
    <name type="common">Bean weevil</name>
    <name type="synonym">Bruchus obtectus</name>
    <dbReference type="NCBI Taxonomy" id="200917"/>
    <lineage>
        <taxon>Eukaryota</taxon>
        <taxon>Metazoa</taxon>
        <taxon>Ecdysozoa</taxon>
        <taxon>Arthropoda</taxon>
        <taxon>Hexapoda</taxon>
        <taxon>Insecta</taxon>
        <taxon>Pterygota</taxon>
        <taxon>Neoptera</taxon>
        <taxon>Endopterygota</taxon>
        <taxon>Coleoptera</taxon>
        <taxon>Polyphaga</taxon>
        <taxon>Cucujiformia</taxon>
        <taxon>Chrysomeloidea</taxon>
        <taxon>Chrysomelidae</taxon>
        <taxon>Bruchinae</taxon>
        <taxon>Bruchini</taxon>
        <taxon>Acanthoscelides</taxon>
    </lineage>
</organism>
<dbReference type="OrthoDB" id="333486at2759"/>
<dbReference type="EMBL" id="CAKOFQ010007154">
    <property type="protein sequence ID" value="CAH1992723.1"/>
    <property type="molecule type" value="Genomic_DNA"/>
</dbReference>
<proteinExistence type="predicted"/>
<accession>A0A9P0PNL2</accession>
<evidence type="ECO:0000313" key="1">
    <source>
        <dbReference type="EMBL" id="CAH1992723.1"/>
    </source>
</evidence>
<evidence type="ECO:0000313" key="2">
    <source>
        <dbReference type="Proteomes" id="UP001152888"/>
    </source>
</evidence>
<dbReference type="AlphaFoldDB" id="A0A9P0PNL2"/>
<gene>
    <name evidence="1" type="ORF">ACAOBT_LOCUS21044</name>
</gene>
<dbReference type="Proteomes" id="UP001152888">
    <property type="component" value="Unassembled WGS sequence"/>
</dbReference>
<protein>
    <submittedName>
        <fullName evidence="1">Uncharacterized protein</fullName>
    </submittedName>
</protein>
<sequence>MATKVVATATVRAVKKRLLPTRAALTLTPSAVIRIKSLLQDREECKSWMKR</sequence>
<name>A0A9P0PNL2_ACAOB</name>
<reference evidence="1" key="1">
    <citation type="submission" date="2022-03" db="EMBL/GenBank/DDBJ databases">
        <authorList>
            <person name="Sayadi A."/>
        </authorList>
    </citation>
    <scope>NUCLEOTIDE SEQUENCE</scope>
</reference>